<dbReference type="Proteomes" id="UP000238801">
    <property type="component" value="Unassembled WGS sequence"/>
</dbReference>
<keyword evidence="3" id="KW-1185">Reference proteome</keyword>
<dbReference type="SUPFAM" id="SSF53807">
    <property type="entry name" value="Helical backbone' metal receptor"/>
    <property type="match status" value="1"/>
</dbReference>
<dbReference type="InterPro" id="IPR050902">
    <property type="entry name" value="ABC_Transporter_SBP"/>
</dbReference>
<dbReference type="PANTHER" id="PTHR30535">
    <property type="entry name" value="VITAMIN B12-BINDING PROTEIN"/>
    <property type="match status" value="1"/>
</dbReference>
<comment type="caution">
    <text evidence="2">The sequence shown here is derived from an EMBL/GenBank/DDBJ whole genome shotgun (WGS) entry which is preliminary data.</text>
</comment>
<gene>
    <name evidence="2" type="ORF">BCF33_2716</name>
</gene>
<accession>A0A2T0WZ95</accession>
<sequence length="277" mass="29013">MSAFAAPSRIGALLALLALPAWGEGAPRRVVSMNACTDQLAMLVAGEDQLISVSHLAADPRVSAMAGEARHLALNHGRAEEIFLMDPDLVLAGSFSGRAAADMLAGLGIPVETFEPATDLGDVAAGLRRVGALLGREERAEALAAGFEARLEALRDETGRRPRAALYYANGYTLGDRTLAGQILLAAGFRNVAAEAGFPAGGVMPLEVLVMAAPEVVVTGQRYPGASRSEEILDHPAVRALREGRRGGIADQDWVCGTPFVLRAIEDLARTRRGGGP</sequence>
<dbReference type="InterPro" id="IPR002491">
    <property type="entry name" value="ABC_transptr_periplasmic_BD"/>
</dbReference>
<dbReference type="PROSITE" id="PS50983">
    <property type="entry name" value="FE_B12_PBP"/>
    <property type="match status" value="1"/>
</dbReference>
<reference evidence="2 3" key="1">
    <citation type="submission" date="2018-03" db="EMBL/GenBank/DDBJ databases">
        <title>Genomic Encyclopedia of Archaeal and Bacterial Type Strains, Phase II (KMG-II): from individual species to whole genera.</title>
        <authorList>
            <person name="Goeker M."/>
        </authorList>
    </citation>
    <scope>NUCLEOTIDE SEQUENCE [LARGE SCALE GENOMIC DNA]</scope>
    <source>
        <strain evidence="2 3">DSM 29318</strain>
    </source>
</reference>
<evidence type="ECO:0000313" key="2">
    <source>
        <dbReference type="EMBL" id="PRY92023.1"/>
    </source>
</evidence>
<dbReference type="AlphaFoldDB" id="A0A2T0WZ95"/>
<name>A0A2T0WZ95_9RHOB</name>
<dbReference type="OrthoDB" id="1632039at2"/>
<evidence type="ECO:0000259" key="1">
    <source>
        <dbReference type="PROSITE" id="PS50983"/>
    </source>
</evidence>
<feature type="domain" description="Fe/B12 periplasmic-binding" evidence="1">
    <location>
        <begin position="29"/>
        <end position="276"/>
    </location>
</feature>
<organism evidence="2 3">
    <name type="scientific">Hasllibacter halocynthiae</name>
    <dbReference type="NCBI Taxonomy" id="595589"/>
    <lineage>
        <taxon>Bacteria</taxon>
        <taxon>Pseudomonadati</taxon>
        <taxon>Pseudomonadota</taxon>
        <taxon>Alphaproteobacteria</taxon>
        <taxon>Rhodobacterales</taxon>
        <taxon>Roseobacteraceae</taxon>
        <taxon>Hasllibacter</taxon>
    </lineage>
</organism>
<dbReference type="EMBL" id="PVTT01000003">
    <property type="protein sequence ID" value="PRY92023.1"/>
    <property type="molecule type" value="Genomic_DNA"/>
</dbReference>
<dbReference type="Gene3D" id="3.40.50.1980">
    <property type="entry name" value="Nitrogenase molybdenum iron protein domain"/>
    <property type="match status" value="2"/>
</dbReference>
<proteinExistence type="predicted"/>
<dbReference type="PANTHER" id="PTHR30535:SF34">
    <property type="entry name" value="MOLYBDATE-BINDING PROTEIN MOLA"/>
    <property type="match status" value="1"/>
</dbReference>
<protein>
    <submittedName>
        <fullName evidence="2">Iron complex transport system substrate-binding protein</fullName>
    </submittedName>
</protein>
<evidence type="ECO:0000313" key="3">
    <source>
        <dbReference type="Proteomes" id="UP000238801"/>
    </source>
</evidence>
<dbReference type="Pfam" id="PF01497">
    <property type="entry name" value="Peripla_BP_2"/>
    <property type="match status" value="1"/>
</dbReference>
<dbReference type="RefSeq" id="WP_106161728.1">
    <property type="nucleotide sequence ID" value="NZ_PVTT01000003.1"/>
</dbReference>